<dbReference type="Gene3D" id="1.10.455.10">
    <property type="entry name" value="Ribosomal protein S7 domain"/>
    <property type="match status" value="1"/>
</dbReference>
<dbReference type="InterPro" id="IPR047988">
    <property type="entry name" value="Ribosomal_uS7m_fungi"/>
</dbReference>
<evidence type="ECO:0000256" key="4">
    <source>
        <dbReference type="ARBA" id="ARBA00023128"/>
    </source>
</evidence>
<dbReference type="AlphaFoldDB" id="A0A9P4SFA2"/>
<keyword evidence="11" id="KW-1185">Reference proteome</keyword>
<evidence type="ECO:0000256" key="2">
    <source>
        <dbReference type="ARBA" id="ARBA00007151"/>
    </source>
</evidence>
<dbReference type="GO" id="GO:0006412">
    <property type="term" value="P:translation"/>
    <property type="evidence" value="ECO:0007669"/>
    <property type="project" value="InterPro"/>
</dbReference>
<proteinExistence type="inferred from homology"/>
<evidence type="ECO:0000313" key="11">
    <source>
        <dbReference type="Proteomes" id="UP000799429"/>
    </source>
</evidence>
<comment type="subcellular location">
    <subcellularLocation>
        <location evidence="1">Mitochondrion</location>
    </subcellularLocation>
</comment>
<dbReference type="GO" id="GO:0005840">
    <property type="term" value="C:ribosome"/>
    <property type="evidence" value="ECO:0007669"/>
    <property type="project" value="UniProtKB-KW"/>
</dbReference>
<feature type="compositionally biased region" description="Basic and acidic residues" evidence="8">
    <location>
        <begin position="37"/>
        <end position="53"/>
    </location>
</feature>
<dbReference type="PANTHER" id="PTHR11205">
    <property type="entry name" value="RIBOSOMAL PROTEIN S7"/>
    <property type="match status" value="1"/>
</dbReference>
<dbReference type="CDD" id="cd14868">
    <property type="entry name" value="uS7_Mitochondria_Fungi"/>
    <property type="match status" value="1"/>
</dbReference>
<evidence type="ECO:0000256" key="8">
    <source>
        <dbReference type="SAM" id="MobiDB-lite"/>
    </source>
</evidence>
<dbReference type="Pfam" id="PF00177">
    <property type="entry name" value="Ribosomal_S7"/>
    <property type="match status" value="1"/>
</dbReference>
<feature type="domain" description="Small ribosomal subunit protein uS7" evidence="9">
    <location>
        <begin position="187"/>
        <end position="348"/>
    </location>
</feature>
<feature type="compositionally biased region" description="Polar residues" evidence="8">
    <location>
        <begin position="109"/>
        <end position="138"/>
    </location>
</feature>
<sequence length="359" mass="39503">MPPRLNLFAAPKLLAYRPRSGFQLRVVQQTQQSIRRGFADSKSPSKPEDKNAENAESLPHVSEEAAKMSEITGKVGPDLKQGSPVEEIVQGDKEAQEKLPKVLQDEIKSSNNPKGTRSYSTSAARRQDDLTTYTPNNTDIVSQTGGLILGQETTLQPAQSDAITTPATVGHKFPLPELPIPKNMHKDYRYDPVIEQVLGLIILHGKRAQAQRHMALILNHLRTSPPPTINPAKPLVPGAPPPSHLPLNPVLYLTLAIDSVAPLLRIRNQKGAAGGGVALQIPVPLHMRQRRRTAVRWILDAAAKRKNRGSGKSMFAQRVAEELIAVVEGRSAVWERRQAVHKLGISSRSNLNKKGLRRR</sequence>
<evidence type="ECO:0000256" key="3">
    <source>
        <dbReference type="ARBA" id="ARBA00022980"/>
    </source>
</evidence>
<dbReference type="FunFam" id="1.10.455.10:FF:000006">
    <property type="entry name" value="37S ribosomal protein S7, mitochondrial"/>
    <property type="match status" value="1"/>
</dbReference>
<reference evidence="10" key="1">
    <citation type="journal article" date="2020" name="Stud. Mycol.">
        <title>101 Dothideomycetes genomes: a test case for predicting lifestyles and emergence of pathogens.</title>
        <authorList>
            <person name="Haridas S."/>
            <person name="Albert R."/>
            <person name="Binder M."/>
            <person name="Bloem J."/>
            <person name="Labutti K."/>
            <person name="Salamov A."/>
            <person name="Andreopoulos B."/>
            <person name="Baker S."/>
            <person name="Barry K."/>
            <person name="Bills G."/>
            <person name="Bluhm B."/>
            <person name="Cannon C."/>
            <person name="Castanera R."/>
            <person name="Culley D."/>
            <person name="Daum C."/>
            <person name="Ezra D."/>
            <person name="Gonzalez J."/>
            <person name="Henrissat B."/>
            <person name="Kuo A."/>
            <person name="Liang C."/>
            <person name="Lipzen A."/>
            <person name="Lutzoni F."/>
            <person name="Magnuson J."/>
            <person name="Mondo S."/>
            <person name="Nolan M."/>
            <person name="Ohm R."/>
            <person name="Pangilinan J."/>
            <person name="Park H.-J."/>
            <person name="Ramirez L."/>
            <person name="Alfaro M."/>
            <person name="Sun H."/>
            <person name="Tritt A."/>
            <person name="Yoshinaga Y."/>
            <person name="Zwiers L.-H."/>
            <person name="Turgeon B."/>
            <person name="Goodwin S."/>
            <person name="Spatafora J."/>
            <person name="Crous P."/>
            <person name="Grigoriev I."/>
        </authorList>
    </citation>
    <scope>NUCLEOTIDE SEQUENCE</scope>
    <source>
        <strain evidence="10">CBS 101060</strain>
    </source>
</reference>
<dbReference type="EMBL" id="MU006090">
    <property type="protein sequence ID" value="KAF2841801.1"/>
    <property type="molecule type" value="Genomic_DNA"/>
</dbReference>
<feature type="region of interest" description="Disordered" evidence="8">
    <location>
        <begin position="28"/>
        <end position="84"/>
    </location>
</feature>
<dbReference type="InterPro" id="IPR000235">
    <property type="entry name" value="Ribosomal_uS7"/>
</dbReference>
<evidence type="ECO:0000259" key="9">
    <source>
        <dbReference type="Pfam" id="PF00177"/>
    </source>
</evidence>
<keyword evidence="4" id="KW-0496">Mitochondrion</keyword>
<organism evidence="10 11">
    <name type="scientific">Patellaria atrata CBS 101060</name>
    <dbReference type="NCBI Taxonomy" id="1346257"/>
    <lineage>
        <taxon>Eukaryota</taxon>
        <taxon>Fungi</taxon>
        <taxon>Dikarya</taxon>
        <taxon>Ascomycota</taxon>
        <taxon>Pezizomycotina</taxon>
        <taxon>Dothideomycetes</taxon>
        <taxon>Dothideomycetes incertae sedis</taxon>
        <taxon>Patellariales</taxon>
        <taxon>Patellariaceae</taxon>
        <taxon>Patellaria</taxon>
    </lineage>
</organism>
<dbReference type="InterPro" id="IPR036823">
    <property type="entry name" value="Ribosomal_uS7_dom_sf"/>
</dbReference>
<dbReference type="InterPro" id="IPR023798">
    <property type="entry name" value="Ribosomal_uS7_dom"/>
</dbReference>
<accession>A0A9P4SFA2</accession>
<comment type="function">
    <text evidence="6">Component of the mitochondrial ribosome (mitoribosome), a dedicated translation machinery responsible for the synthesis of mitochondrial genome-encoded proteins, including at least some of the essential transmembrane subunits of the mitochondrial respiratory chain. The mitoribosomes are attached to the mitochondrial inner membrane and translation products are cotranslationally integrated into the membrane.</text>
</comment>
<gene>
    <name evidence="10" type="ORF">M501DRAFT_997976</name>
</gene>
<dbReference type="SUPFAM" id="SSF47973">
    <property type="entry name" value="Ribosomal protein S7"/>
    <property type="match status" value="1"/>
</dbReference>
<dbReference type="OrthoDB" id="9972728at2759"/>
<comment type="caution">
    <text evidence="10">The sequence shown here is derived from an EMBL/GenBank/DDBJ whole genome shotgun (WGS) entry which is preliminary data.</text>
</comment>
<comment type="similarity">
    <text evidence="2">Belongs to the universal ribosomal protein uS7 family.</text>
</comment>
<protein>
    <recommendedName>
        <fullName evidence="7">Small ribosomal subunit protein uS7m</fullName>
    </recommendedName>
</protein>
<dbReference type="Proteomes" id="UP000799429">
    <property type="component" value="Unassembled WGS sequence"/>
</dbReference>
<name>A0A9P4SFA2_9PEZI</name>
<feature type="region of interest" description="Disordered" evidence="8">
    <location>
        <begin position="103"/>
        <end position="138"/>
    </location>
</feature>
<evidence type="ECO:0000256" key="7">
    <source>
        <dbReference type="ARBA" id="ARBA00039306"/>
    </source>
</evidence>
<keyword evidence="5" id="KW-0687">Ribonucleoprotein</keyword>
<evidence type="ECO:0000256" key="5">
    <source>
        <dbReference type="ARBA" id="ARBA00023274"/>
    </source>
</evidence>
<dbReference type="GO" id="GO:1990904">
    <property type="term" value="C:ribonucleoprotein complex"/>
    <property type="evidence" value="ECO:0007669"/>
    <property type="project" value="UniProtKB-KW"/>
</dbReference>
<evidence type="ECO:0000313" key="10">
    <source>
        <dbReference type="EMBL" id="KAF2841801.1"/>
    </source>
</evidence>
<dbReference type="GO" id="GO:0005739">
    <property type="term" value="C:mitochondrion"/>
    <property type="evidence" value="ECO:0007669"/>
    <property type="project" value="UniProtKB-SubCell"/>
</dbReference>
<keyword evidence="3 10" id="KW-0689">Ribosomal protein</keyword>
<evidence type="ECO:0000256" key="1">
    <source>
        <dbReference type="ARBA" id="ARBA00004173"/>
    </source>
</evidence>
<evidence type="ECO:0000256" key="6">
    <source>
        <dbReference type="ARBA" id="ARBA00037226"/>
    </source>
</evidence>